<evidence type="ECO:0000256" key="11">
    <source>
        <dbReference type="HAMAP-Rule" id="MF_01393"/>
    </source>
</evidence>
<evidence type="ECO:0000256" key="4">
    <source>
        <dbReference type="ARBA" id="ARBA00022547"/>
    </source>
</evidence>
<name>A0A4S2DF23_9CLOT</name>
<protein>
    <recommendedName>
        <fullName evidence="11">ATP synthase subunit a</fullName>
    </recommendedName>
    <alternativeName>
        <fullName evidence="11">ATP synthase F0 sector subunit a</fullName>
    </alternativeName>
    <alternativeName>
        <fullName evidence="11">F-ATPase subunit 6</fullName>
    </alternativeName>
</protein>
<reference evidence="12 13" key="1">
    <citation type="submission" date="2019-04" db="EMBL/GenBank/DDBJ databases">
        <title>Microbes associate with the intestines of laboratory mice.</title>
        <authorList>
            <person name="Navarre W."/>
            <person name="Wong E."/>
            <person name="Huang K."/>
            <person name="Tropini C."/>
            <person name="Ng K."/>
            <person name="Yu B."/>
        </authorList>
    </citation>
    <scope>NUCLEOTIDE SEQUENCE [LARGE SCALE GENOMIC DNA]</scope>
    <source>
        <strain evidence="12 13">NM50_B9-20</strain>
    </source>
</reference>
<dbReference type="SUPFAM" id="SSF81336">
    <property type="entry name" value="F1F0 ATP synthase subunit A"/>
    <property type="match status" value="1"/>
</dbReference>
<dbReference type="InterPro" id="IPR035908">
    <property type="entry name" value="F0_ATP_A_sf"/>
</dbReference>
<dbReference type="GO" id="GO:0042777">
    <property type="term" value="P:proton motive force-driven plasma membrane ATP synthesis"/>
    <property type="evidence" value="ECO:0007669"/>
    <property type="project" value="TreeGrafter"/>
</dbReference>
<dbReference type="Gene3D" id="1.20.120.220">
    <property type="entry name" value="ATP synthase, F0 complex, subunit A"/>
    <property type="match status" value="1"/>
</dbReference>
<keyword evidence="7 11" id="KW-1133">Transmembrane helix</keyword>
<dbReference type="PROSITE" id="PS00449">
    <property type="entry name" value="ATPASE_A"/>
    <property type="match status" value="1"/>
</dbReference>
<dbReference type="OrthoDB" id="9789241at2"/>
<dbReference type="GO" id="GO:0045259">
    <property type="term" value="C:proton-transporting ATP synthase complex"/>
    <property type="evidence" value="ECO:0007669"/>
    <property type="project" value="UniProtKB-KW"/>
</dbReference>
<comment type="caution">
    <text evidence="12">The sequence shown here is derived from an EMBL/GenBank/DDBJ whole genome shotgun (WGS) entry which is preliminary data.</text>
</comment>
<keyword evidence="11" id="KW-1003">Cell membrane</keyword>
<dbReference type="EMBL" id="SRYR01000012">
    <property type="protein sequence ID" value="TGY40589.1"/>
    <property type="molecule type" value="Genomic_DNA"/>
</dbReference>
<dbReference type="Proteomes" id="UP000306888">
    <property type="component" value="Unassembled WGS sequence"/>
</dbReference>
<evidence type="ECO:0000256" key="1">
    <source>
        <dbReference type="ARBA" id="ARBA00004141"/>
    </source>
</evidence>
<evidence type="ECO:0000256" key="7">
    <source>
        <dbReference type="ARBA" id="ARBA00022989"/>
    </source>
</evidence>
<dbReference type="GO" id="GO:0005886">
    <property type="term" value="C:plasma membrane"/>
    <property type="evidence" value="ECO:0007669"/>
    <property type="project" value="UniProtKB-SubCell"/>
</dbReference>
<evidence type="ECO:0000313" key="13">
    <source>
        <dbReference type="Proteomes" id="UP000306888"/>
    </source>
</evidence>
<evidence type="ECO:0000313" key="12">
    <source>
        <dbReference type="EMBL" id="TGY40589.1"/>
    </source>
</evidence>
<keyword evidence="13" id="KW-1185">Reference proteome</keyword>
<evidence type="ECO:0000256" key="5">
    <source>
        <dbReference type="ARBA" id="ARBA00022692"/>
    </source>
</evidence>
<dbReference type="PANTHER" id="PTHR42823:SF3">
    <property type="entry name" value="ATP SYNTHASE SUBUNIT A, CHLOROPLASTIC"/>
    <property type="match status" value="1"/>
</dbReference>
<feature type="transmembrane region" description="Helical" evidence="11">
    <location>
        <begin position="24"/>
        <end position="41"/>
    </location>
</feature>
<dbReference type="InterPro" id="IPR000568">
    <property type="entry name" value="ATP_synth_F0_asu"/>
</dbReference>
<keyword evidence="5 11" id="KW-0812">Transmembrane</keyword>
<dbReference type="RefSeq" id="WP_136007983.1">
    <property type="nucleotide sequence ID" value="NZ_SRYR01000012.1"/>
</dbReference>
<dbReference type="HAMAP" id="MF_01393">
    <property type="entry name" value="ATP_synth_a_bact"/>
    <property type="match status" value="1"/>
</dbReference>
<accession>A0A4S2DF23</accession>
<evidence type="ECO:0000256" key="2">
    <source>
        <dbReference type="ARBA" id="ARBA00006810"/>
    </source>
</evidence>
<dbReference type="AlphaFoldDB" id="A0A4S2DF23"/>
<dbReference type="NCBIfam" id="NF004484">
    <property type="entry name" value="PRK05815.3-2"/>
    <property type="match status" value="1"/>
</dbReference>
<keyword evidence="6 11" id="KW-0375">Hydrogen ion transport</keyword>
<evidence type="ECO:0000256" key="6">
    <source>
        <dbReference type="ARBA" id="ARBA00022781"/>
    </source>
</evidence>
<organism evidence="12 13">
    <name type="scientific">Clostridium sartagoforme</name>
    <dbReference type="NCBI Taxonomy" id="84031"/>
    <lineage>
        <taxon>Bacteria</taxon>
        <taxon>Bacillati</taxon>
        <taxon>Bacillota</taxon>
        <taxon>Clostridia</taxon>
        <taxon>Eubacteriales</taxon>
        <taxon>Clostridiaceae</taxon>
        <taxon>Clostridium</taxon>
    </lineage>
</organism>
<dbReference type="GO" id="GO:0046933">
    <property type="term" value="F:proton-transporting ATP synthase activity, rotational mechanism"/>
    <property type="evidence" value="ECO:0007669"/>
    <property type="project" value="UniProtKB-UniRule"/>
</dbReference>
<proteinExistence type="inferred from homology"/>
<dbReference type="PANTHER" id="PTHR42823">
    <property type="entry name" value="ATP SYNTHASE SUBUNIT A, CHLOROPLASTIC"/>
    <property type="match status" value="1"/>
</dbReference>
<comment type="subcellular location">
    <subcellularLocation>
        <location evidence="11">Cell membrane</location>
        <topology evidence="11">Multi-pass membrane protein</topology>
    </subcellularLocation>
    <subcellularLocation>
        <location evidence="1">Membrane</location>
        <topology evidence="1">Multi-pass membrane protein</topology>
    </subcellularLocation>
</comment>
<comment type="function">
    <text evidence="11">Key component of the proton channel; it plays a direct role in the translocation of protons across the membrane.</text>
</comment>
<keyword evidence="9 11" id="KW-0472">Membrane</keyword>
<keyword evidence="8 11" id="KW-0406">Ion transport</keyword>
<evidence type="ECO:0000256" key="8">
    <source>
        <dbReference type="ARBA" id="ARBA00023065"/>
    </source>
</evidence>
<dbReference type="InterPro" id="IPR045082">
    <property type="entry name" value="ATP_syn_F0_a_bact/chloroplast"/>
</dbReference>
<evidence type="ECO:0000256" key="9">
    <source>
        <dbReference type="ARBA" id="ARBA00023136"/>
    </source>
</evidence>
<gene>
    <name evidence="11" type="primary">atpB</name>
    <name evidence="12" type="ORF">E5347_14690</name>
</gene>
<feature type="transmembrane region" description="Helical" evidence="11">
    <location>
        <begin position="105"/>
        <end position="125"/>
    </location>
</feature>
<sequence length="232" mass="26094">MEPLEPIWSFYVGPMKIDIVPEVVMQWITILIIAAVAIWATRNMKLRPNKKQVVVESIYTTFKNVVTANMGEEFLDIIPFIGSLAVFLLFMNLIGLIGLPVPTKSFSVTVGVALITFYMVQYYTIRKYGLKSYFRGYTVPLAIITPINILERIMLPVSLALRLFGNILAATFLVELCYEALGHVGFIAQLGIPIPLHAYFDIFDGGIQTVIFIMLTMINIKMIAEHSGETEH</sequence>
<evidence type="ECO:0000256" key="10">
    <source>
        <dbReference type="ARBA" id="ARBA00023310"/>
    </source>
</evidence>
<dbReference type="InterPro" id="IPR023011">
    <property type="entry name" value="ATP_synth_F0_asu_AS"/>
</dbReference>
<keyword evidence="3 11" id="KW-0813">Transport</keyword>
<dbReference type="Pfam" id="PF00119">
    <property type="entry name" value="ATP-synt_A"/>
    <property type="match status" value="1"/>
</dbReference>
<evidence type="ECO:0000256" key="3">
    <source>
        <dbReference type="ARBA" id="ARBA00022448"/>
    </source>
</evidence>
<dbReference type="PRINTS" id="PR00123">
    <property type="entry name" value="ATPASEA"/>
</dbReference>
<comment type="caution">
    <text evidence="11">Lacks conserved residue(s) required for the propagation of feature annotation.</text>
</comment>
<comment type="similarity">
    <text evidence="2 11">Belongs to the ATPase A chain family.</text>
</comment>
<keyword evidence="10 11" id="KW-0066">ATP synthesis</keyword>
<dbReference type="CDD" id="cd00310">
    <property type="entry name" value="ATP-synt_Fo_a_6"/>
    <property type="match status" value="1"/>
</dbReference>
<feature type="transmembrane region" description="Helical" evidence="11">
    <location>
        <begin position="77"/>
        <end position="99"/>
    </location>
</feature>
<keyword evidence="4 11" id="KW-0138">CF(0)</keyword>